<evidence type="ECO:0000313" key="1">
    <source>
        <dbReference type="EMBL" id="NPD90869.1"/>
    </source>
</evidence>
<keyword evidence="1" id="KW-0645">Protease</keyword>
<keyword evidence="1" id="KW-0378">Hydrolase</keyword>
<comment type="caution">
    <text evidence="1">The sequence shown here is derived from an EMBL/GenBank/DDBJ whole genome shotgun (WGS) entry which is preliminary data.</text>
</comment>
<dbReference type="EMBL" id="JABKKF010000001">
    <property type="protein sequence ID" value="NPD90869.1"/>
    <property type="molecule type" value="Genomic_DNA"/>
</dbReference>
<accession>A0ABX2AKY0</accession>
<dbReference type="Proteomes" id="UP000714420">
    <property type="component" value="Unassembled WGS sequence"/>
</dbReference>
<dbReference type="GO" id="GO:0006508">
    <property type="term" value="P:proteolysis"/>
    <property type="evidence" value="ECO:0007669"/>
    <property type="project" value="UniProtKB-KW"/>
</dbReference>
<dbReference type="Pfam" id="PF03051">
    <property type="entry name" value="Peptidase_C1_2"/>
    <property type="match status" value="1"/>
</dbReference>
<gene>
    <name evidence="1" type="ORF">HPS56_00585</name>
</gene>
<dbReference type="Gene3D" id="3.90.70.10">
    <property type="entry name" value="Cysteine proteinases"/>
    <property type="match status" value="1"/>
</dbReference>
<name>A0ABX2AKY0_9BACT</name>
<keyword evidence="2" id="KW-1185">Reference proteome</keyword>
<protein>
    <submittedName>
        <fullName evidence="1">Cysteine protease</fullName>
    </submittedName>
</protein>
<reference evidence="1 2" key="1">
    <citation type="submission" date="2020-05" db="EMBL/GenBank/DDBJ databases">
        <title>Distinct polysaccharide utilization as determinants for interspecies competition between intestinal Prevotella spp.</title>
        <authorList>
            <person name="Galvez E.J.C."/>
            <person name="Iljazovic A."/>
            <person name="Strowig T."/>
        </authorList>
    </citation>
    <scope>NUCLEOTIDE SEQUENCE [LARGE SCALE GENOMIC DNA]</scope>
    <source>
        <strain evidence="1 2">PMUR</strain>
    </source>
</reference>
<evidence type="ECO:0000313" key="2">
    <source>
        <dbReference type="Proteomes" id="UP000714420"/>
    </source>
</evidence>
<dbReference type="InterPro" id="IPR004134">
    <property type="entry name" value="Peptidase_C1B"/>
</dbReference>
<organism evidence="1 2">
    <name type="scientific">Xylanibacter muris</name>
    <dbReference type="NCBI Taxonomy" id="2736290"/>
    <lineage>
        <taxon>Bacteria</taxon>
        <taxon>Pseudomonadati</taxon>
        <taxon>Bacteroidota</taxon>
        <taxon>Bacteroidia</taxon>
        <taxon>Bacteroidales</taxon>
        <taxon>Prevotellaceae</taxon>
        <taxon>Xylanibacter</taxon>
    </lineage>
</organism>
<dbReference type="InterPro" id="IPR038765">
    <property type="entry name" value="Papain-like_cys_pep_sf"/>
</dbReference>
<sequence length="310" mass="35817">MNKYTPVRNQGRSCNCWAYAMLSAIETEHLMRGDSVCLSVAYVMRSLLRDNYRNYYLTGGKTTFTTRGMGQTLINLIERHGAVPDYSYGYGENINYTVLCNRVRMLSEAAVRHRAGLKLYGKKVDDMIDRALGYPSEHVFMYGAEYTPGEFARSVCAPGEYEAITSFTHHKFYNRFVLETEDNWERNTFYNVPLDTMMSLIDNAVRKGHGVCWEGDISEPGFSFEKGIAKLDEDYGKNNIQEIRQKHFENYETTDDHCMAIVGIGRDRKGTRYYIMKNSWGTDNPYNGLMYVSENYVRMKTVAVYMPKEM</sequence>
<dbReference type="GO" id="GO:0008233">
    <property type="term" value="F:peptidase activity"/>
    <property type="evidence" value="ECO:0007669"/>
    <property type="project" value="UniProtKB-KW"/>
</dbReference>
<proteinExistence type="predicted"/>
<dbReference type="SUPFAM" id="SSF54001">
    <property type="entry name" value="Cysteine proteinases"/>
    <property type="match status" value="1"/>
</dbReference>